<sequence length="343" mass="40445">MLFVVITITISASISRGDYYSYYHFFHSIDLHYPEPNVELLFFWMNYWIKYITNNEFYMFFIATSLAMLLKFYALRNLRLLNDLKINYGYYFCLYFSTFLIYLDLGSIRFAIATSFLFVASTYLVANRVRWFYFYILIGILFHASLLPALLIPTLLKGRRSIKFFYICLIIGLVFILSINNSIIVNILSSNFYTSKILGYLRFGGITITFQLVKKIVIFTAFYFILKEEIKNKASYVYICWIVSLFSFSLAALFFISQLTVSRYLLMFGICEPIMLILIFRKVNLSSKYALILLLVIYVATNYGYSIYANSNEINLYLPYKNYLLGDTQPYRSKNILDEMLFH</sequence>
<feature type="transmembrane region" description="Helical" evidence="1">
    <location>
        <begin position="200"/>
        <end position="224"/>
    </location>
</feature>
<keyword evidence="3" id="KW-1185">Reference proteome</keyword>
<feature type="transmembrane region" description="Helical" evidence="1">
    <location>
        <begin position="57"/>
        <end position="76"/>
    </location>
</feature>
<protein>
    <submittedName>
        <fullName evidence="2">EpsG family protein</fullName>
    </submittedName>
</protein>
<proteinExistence type="predicted"/>
<accession>A0A892ZJ28</accession>
<evidence type="ECO:0000313" key="2">
    <source>
        <dbReference type="EMBL" id="QRQ82438.1"/>
    </source>
</evidence>
<feature type="transmembrane region" description="Helical" evidence="1">
    <location>
        <begin position="132"/>
        <end position="152"/>
    </location>
</feature>
<keyword evidence="1" id="KW-1133">Transmembrane helix</keyword>
<dbReference type="AlphaFoldDB" id="A0A892ZJ28"/>
<feature type="transmembrane region" description="Helical" evidence="1">
    <location>
        <begin position="236"/>
        <end position="256"/>
    </location>
</feature>
<feature type="transmembrane region" description="Helical" evidence="1">
    <location>
        <begin position="262"/>
        <end position="280"/>
    </location>
</feature>
<reference evidence="2" key="1">
    <citation type="submission" date="2021-02" db="EMBL/GenBank/DDBJ databases">
        <title>Neisseriaceae sp. 26B isolated from the cloaca of a Common Toad-headed Turtle (Mesoclemmys nasuta).</title>
        <authorList>
            <person name="Spergser J."/>
            <person name="Busse H.-J."/>
        </authorList>
    </citation>
    <scope>NUCLEOTIDE SEQUENCE</scope>
    <source>
        <strain evidence="2">26B</strain>
    </source>
</reference>
<feature type="transmembrane region" description="Helical" evidence="1">
    <location>
        <begin position="164"/>
        <end position="188"/>
    </location>
</feature>
<dbReference type="InterPro" id="IPR049458">
    <property type="entry name" value="EpsG-like"/>
</dbReference>
<organism evidence="2 3">
    <name type="scientific">Paralysiella testudinis</name>
    <dbReference type="NCBI Taxonomy" id="2809020"/>
    <lineage>
        <taxon>Bacteria</taxon>
        <taxon>Pseudomonadati</taxon>
        <taxon>Pseudomonadota</taxon>
        <taxon>Betaproteobacteria</taxon>
        <taxon>Neisseriales</taxon>
        <taxon>Neisseriaceae</taxon>
        <taxon>Paralysiella</taxon>
    </lineage>
</organism>
<name>A0A892ZJ28_9NEIS</name>
<keyword evidence="1" id="KW-0472">Membrane</keyword>
<dbReference type="Proteomes" id="UP000653156">
    <property type="component" value="Chromosome"/>
</dbReference>
<keyword evidence="1" id="KW-0812">Transmembrane</keyword>
<evidence type="ECO:0000313" key="3">
    <source>
        <dbReference type="Proteomes" id="UP000653156"/>
    </source>
</evidence>
<dbReference type="Pfam" id="PF14897">
    <property type="entry name" value="EpsG"/>
    <property type="match status" value="1"/>
</dbReference>
<gene>
    <name evidence="2" type="ORF">JQU52_03250</name>
</gene>
<feature type="transmembrane region" description="Helical" evidence="1">
    <location>
        <begin position="289"/>
        <end position="308"/>
    </location>
</feature>
<evidence type="ECO:0000256" key="1">
    <source>
        <dbReference type="SAM" id="Phobius"/>
    </source>
</evidence>
<dbReference type="KEGG" id="ptes:JQU52_03250"/>
<feature type="transmembrane region" description="Helical" evidence="1">
    <location>
        <begin position="88"/>
        <end position="112"/>
    </location>
</feature>
<dbReference type="EMBL" id="CP069798">
    <property type="protein sequence ID" value="QRQ82438.1"/>
    <property type="molecule type" value="Genomic_DNA"/>
</dbReference>
<dbReference type="RefSeq" id="WP_230339722.1">
    <property type="nucleotide sequence ID" value="NZ_CP069798.1"/>
</dbReference>